<dbReference type="InterPro" id="IPR011040">
    <property type="entry name" value="Sialidase"/>
</dbReference>
<dbReference type="RefSeq" id="WP_146438338.1">
    <property type="nucleotide sequence ID" value="NZ_SJPL01000001.1"/>
</dbReference>
<dbReference type="Pfam" id="PF13088">
    <property type="entry name" value="BNR_2"/>
    <property type="match status" value="1"/>
</dbReference>
<reference evidence="5 6" key="1">
    <citation type="submission" date="2019-02" db="EMBL/GenBank/DDBJ databases">
        <title>Deep-cultivation of Planctomycetes and their phenomic and genomic characterization uncovers novel biology.</title>
        <authorList>
            <person name="Wiegand S."/>
            <person name="Jogler M."/>
            <person name="Boedeker C."/>
            <person name="Pinto D."/>
            <person name="Vollmers J."/>
            <person name="Rivas-Marin E."/>
            <person name="Kohn T."/>
            <person name="Peeters S.H."/>
            <person name="Heuer A."/>
            <person name="Rast P."/>
            <person name="Oberbeckmann S."/>
            <person name="Bunk B."/>
            <person name="Jeske O."/>
            <person name="Meyerdierks A."/>
            <person name="Storesund J.E."/>
            <person name="Kallscheuer N."/>
            <person name="Luecker S."/>
            <person name="Lage O.M."/>
            <person name="Pohl T."/>
            <person name="Merkel B.J."/>
            <person name="Hornburger P."/>
            <person name="Mueller R.-W."/>
            <person name="Bruemmer F."/>
            <person name="Labrenz M."/>
            <person name="Spormann A.M."/>
            <person name="Op Den Camp H."/>
            <person name="Overmann J."/>
            <person name="Amann R."/>
            <person name="Jetten M.S.M."/>
            <person name="Mascher T."/>
            <person name="Medema M.H."/>
            <person name="Devos D.P."/>
            <person name="Kaster A.-K."/>
            <person name="Ovreas L."/>
            <person name="Rohde M."/>
            <person name="Galperin M.Y."/>
            <person name="Jogler C."/>
        </authorList>
    </citation>
    <scope>NUCLEOTIDE SEQUENCE [LARGE SCALE GENOMIC DNA]</scope>
    <source>
        <strain evidence="5 6">Pan14r</strain>
    </source>
</reference>
<comment type="catalytic activity">
    <reaction evidence="1">
        <text>Hydrolysis of alpha-(2-&gt;3)-, alpha-(2-&gt;6)-, alpha-(2-&gt;8)- glycosidic linkages of terminal sialic acid residues in oligosaccharides, glycoproteins, glycolipids, colominic acid and synthetic substrates.</text>
        <dbReference type="EC" id="3.2.1.18"/>
    </reaction>
</comment>
<evidence type="ECO:0000313" key="5">
    <source>
        <dbReference type="EMBL" id="TWT68478.1"/>
    </source>
</evidence>
<dbReference type="InterPro" id="IPR026856">
    <property type="entry name" value="Sialidase_fam"/>
</dbReference>
<dbReference type="GO" id="GO:0016020">
    <property type="term" value="C:membrane"/>
    <property type="evidence" value="ECO:0007669"/>
    <property type="project" value="TreeGrafter"/>
</dbReference>
<evidence type="ECO:0000256" key="1">
    <source>
        <dbReference type="ARBA" id="ARBA00000427"/>
    </source>
</evidence>
<dbReference type="EMBL" id="SJPL01000001">
    <property type="protein sequence ID" value="TWT68478.1"/>
    <property type="molecule type" value="Genomic_DNA"/>
</dbReference>
<feature type="domain" description="Sialidase" evidence="4">
    <location>
        <begin position="82"/>
        <end position="374"/>
    </location>
</feature>
<protein>
    <recommendedName>
        <fullName evidence="3">exo-alpha-sialidase</fullName>
        <ecNumber evidence="3">3.2.1.18</ecNumber>
    </recommendedName>
</protein>
<keyword evidence="5" id="KW-0326">Glycosidase</keyword>
<name>A0A5C5Y0J5_9PLAN</name>
<comment type="similarity">
    <text evidence="2">Belongs to the glycosyl hydrolase 33 family.</text>
</comment>
<dbReference type="CDD" id="cd15482">
    <property type="entry name" value="Sialidase_non-viral"/>
    <property type="match status" value="1"/>
</dbReference>
<dbReference type="InterPro" id="IPR036278">
    <property type="entry name" value="Sialidase_sf"/>
</dbReference>
<dbReference type="OrthoDB" id="7294637at2"/>
<dbReference type="PANTHER" id="PTHR10628">
    <property type="entry name" value="SIALIDASE"/>
    <property type="match status" value="1"/>
</dbReference>
<dbReference type="EC" id="3.2.1.18" evidence="3"/>
<dbReference type="AlphaFoldDB" id="A0A5C5Y0J5"/>
<dbReference type="SUPFAM" id="SSF50939">
    <property type="entry name" value="Sialidases"/>
    <property type="match status" value="1"/>
</dbReference>
<dbReference type="Gene3D" id="2.120.10.10">
    <property type="match status" value="1"/>
</dbReference>
<organism evidence="5 6">
    <name type="scientific">Crateriforma conspicua</name>
    <dbReference type="NCBI Taxonomy" id="2527996"/>
    <lineage>
        <taxon>Bacteria</taxon>
        <taxon>Pseudomonadati</taxon>
        <taxon>Planctomycetota</taxon>
        <taxon>Planctomycetia</taxon>
        <taxon>Planctomycetales</taxon>
        <taxon>Planctomycetaceae</taxon>
        <taxon>Crateriforma</taxon>
    </lineage>
</organism>
<keyword evidence="5" id="KW-0378">Hydrolase</keyword>
<dbReference type="GO" id="GO:0005737">
    <property type="term" value="C:cytoplasm"/>
    <property type="evidence" value="ECO:0007669"/>
    <property type="project" value="TreeGrafter"/>
</dbReference>
<evidence type="ECO:0000256" key="3">
    <source>
        <dbReference type="ARBA" id="ARBA00012733"/>
    </source>
</evidence>
<evidence type="ECO:0000259" key="4">
    <source>
        <dbReference type="Pfam" id="PF13088"/>
    </source>
</evidence>
<gene>
    <name evidence="5" type="primary">nedA</name>
    <name evidence="5" type="ORF">Pan14r_07230</name>
</gene>
<proteinExistence type="inferred from homology"/>
<dbReference type="GO" id="GO:0006689">
    <property type="term" value="P:ganglioside catabolic process"/>
    <property type="evidence" value="ECO:0007669"/>
    <property type="project" value="TreeGrafter"/>
</dbReference>
<keyword evidence="6" id="KW-1185">Reference proteome</keyword>
<dbReference type="GO" id="GO:0004308">
    <property type="term" value="F:exo-alpha-sialidase activity"/>
    <property type="evidence" value="ECO:0007669"/>
    <property type="project" value="UniProtKB-EC"/>
</dbReference>
<sequence length="403" mass="44669">MFRNSLPSALVRRSPVIENLFRFGLAFVLFAFATSHACRANADDNTPAESKRPRGEAIFQAGEQGYHTFRIPSLCVATDGTVIAFCEGRLAGRGDSGNIDLVYKRSTDGGVTWSDLQILWDDESNTCGNPCPVVDRETGKISLLLTWNLGRDTEREIIGQTSEDTRHVYLSHSPDHGLTWTTPTDITDAVKPNTWTWYATGPGSGIQIKHGKHAGRLVIPCDHMEAGTEHKYSHAIYSDDGGDTWQAGERTPKRDVNECEVVELSGGRLMLNMRNYDRSRTVRQIAISNTGGESWFDQTFAPELVEPICQAAIRRLRWPQDDQPGTILFSNPASANKRVNMTLRASHDEGATWPKQIVLHSGPSAYSDLAVLPDQTILCLYEAGERSPYEAIYLARVASNELD</sequence>
<evidence type="ECO:0000313" key="6">
    <source>
        <dbReference type="Proteomes" id="UP000317238"/>
    </source>
</evidence>
<comment type="caution">
    <text evidence="5">The sequence shown here is derived from an EMBL/GenBank/DDBJ whole genome shotgun (WGS) entry which is preliminary data.</text>
</comment>
<dbReference type="GO" id="GO:0009313">
    <property type="term" value="P:oligosaccharide catabolic process"/>
    <property type="evidence" value="ECO:0007669"/>
    <property type="project" value="TreeGrafter"/>
</dbReference>
<dbReference type="Proteomes" id="UP000317238">
    <property type="component" value="Unassembled WGS sequence"/>
</dbReference>
<dbReference type="PANTHER" id="PTHR10628:SF30">
    <property type="entry name" value="EXO-ALPHA-SIALIDASE"/>
    <property type="match status" value="1"/>
</dbReference>
<accession>A0A5C5Y0J5</accession>
<evidence type="ECO:0000256" key="2">
    <source>
        <dbReference type="ARBA" id="ARBA00009348"/>
    </source>
</evidence>